<dbReference type="Gene3D" id="3.40.50.410">
    <property type="entry name" value="von Willebrand factor, type A domain"/>
    <property type="match status" value="1"/>
</dbReference>
<comment type="caution">
    <text evidence="3">The sequence shown here is derived from an EMBL/GenBank/DDBJ whole genome shotgun (WGS) entry which is preliminary data.</text>
</comment>
<dbReference type="InterPro" id="IPR036465">
    <property type="entry name" value="vWFA_dom_sf"/>
</dbReference>
<dbReference type="GO" id="GO:0016020">
    <property type="term" value="C:membrane"/>
    <property type="evidence" value="ECO:0007669"/>
    <property type="project" value="InterPro"/>
</dbReference>
<accession>A0AAD9N882</accession>
<dbReference type="GO" id="GO:0003924">
    <property type="term" value="F:GTPase activity"/>
    <property type="evidence" value="ECO:0007669"/>
    <property type="project" value="InterPro"/>
</dbReference>
<evidence type="ECO:0000313" key="3">
    <source>
        <dbReference type="EMBL" id="KAK2158651.1"/>
    </source>
</evidence>
<proteinExistence type="predicted"/>
<evidence type="ECO:0000313" key="4">
    <source>
        <dbReference type="Proteomes" id="UP001208570"/>
    </source>
</evidence>
<dbReference type="SUPFAM" id="SSF53300">
    <property type="entry name" value="vWA-like"/>
    <property type="match status" value="1"/>
</dbReference>
<keyword evidence="2" id="KW-0342">GTP-binding</keyword>
<keyword evidence="1" id="KW-0547">Nucleotide-binding</keyword>
<dbReference type="InterPro" id="IPR020849">
    <property type="entry name" value="Small_GTPase_Ras-type"/>
</dbReference>
<dbReference type="InterPro" id="IPR005225">
    <property type="entry name" value="Small_GTP-bd"/>
</dbReference>
<dbReference type="Gene3D" id="3.40.50.300">
    <property type="entry name" value="P-loop containing nucleotide triphosphate hydrolases"/>
    <property type="match status" value="1"/>
</dbReference>
<dbReference type="InterPro" id="IPR001806">
    <property type="entry name" value="Small_GTPase"/>
</dbReference>
<keyword evidence="4" id="KW-1185">Reference proteome</keyword>
<dbReference type="Proteomes" id="UP001208570">
    <property type="component" value="Unassembled WGS sequence"/>
</dbReference>
<dbReference type="EMBL" id="JAODUP010000166">
    <property type="protein sequence ID" value="KAK2158651.1"/>
    <property type="molecule type" value="Genomic_DNA"/>
</dbReference>
<dbReference type="PROSITE" id="PS51419">
    <property type="entry name" value="RAB"/>
    <property type="match status" value="1"/>
</dbReference>
<sequence>MLQFGTEYFLLNKNQKEEEWEVVEEDEEDKQSEDGQSQLKKISKLSYDDGETCVLDIIDTAGQEEYSSFRNITMNTGDGFLIVFDITDQSSFEEAQRIYFWLLKLRNVKDIPVLLVCNKLDLKFNRMVKQSDIKSFSQSTDVPFIETSAKTGYNITAAFHQIIRLIPRTGIEYKIPVLGAGGAGHKNGKTTSSKSMWTKLRKLFSRNKSTTKSTGKSIHAEKESSSAKRVKHLKVKKVDANILALMLGNLKQSMPMVSGDPVECNQCGAVLSCISELQKDGDKYVWNCRFDKLTPLRTDAKLVRPAPEQKPDDQHKGTVIYCIDISGSMSLTEKVPELQAKWAELSATDSSSSVRKYISRLMCIKAAVLRNLVETVNSLDSSDSTALGPALTVCAGLVSASPGAEIILCTDGEPNLGIGKLNPHAADQDPSFYSRIGEYAKSKGIKISVIGLEGAEMSMNQVCQCATISGGSINILHPLELIRHLRLISQNPIIATDVELRISMHPCLSFDEVAAKDGIVNVLKKEIGSTTRDTNLTFHVSLKSGYNGSIPEALPFQVRVYYTKPDGMRCLRVTSATVHSTTDRETMEQTSNLAVLGLAATQTAADKAIQGNFKLSLPTNNDNLSLWSSLSLSVSKFMERNASTPHKKEEFYSFSIEIQDMEKELRKCLGKRFGRRLSDLATKIFVQNKSACISQYLNSAEKLEIAESRKADQATANMYYSYRCTDLL</sequence>
<dbReference type="SMART" id="SM00175">
    <property type="entry name" value="RAB"/>
    <property type="match status" value="1"/>
</dbReference>
<gene>
    <name evidence="3" type="ORF">LSH36_166g05006</name>
</gene>
<organism evidence="3 4">
    <name type="scientific">Paralvinella palmiformis</name>
    <dbReference type="NCBI Taxonomy" id="53620"/>
    <lineage>
        <taxon>Eukaryota</taxon>
        <taxon>Metazoa</taxon>
        <taxon>Spiralia</taxon>
        <taxon>Lophotrochozoa</taxon>
        <taxon>Annelida</taxon>
        <taxon>Polychaeta</taxon>
        <taxon>Sedentaria</taxon>
        <taxon>Canalipalpata</taxon>
        <taxon>Terebellida</taxon>
        <taxon>Terebelliformia</taxon>
        <taxon>Alvinellidae</taxon>
        <taxon>Paralvinella</taxon>
    </lineage>
</organism>
<reference evidence="3" key="1">
    <citation type="journal article" date="2023" name="Mol. Biol. Evol.">
        <title>Third-Generation Sequencing Reveals the Adaptive Role of the Epigenome in Three Deep-Sea Polychaetes.</title>
        <authorList>
            <person name="Perez M."/>
            <person name="Aroh O."/>
            <person name="Sun Y."/>
            <person name="Lan Y."/>
            <person name="Juniper S.K."/>
            <person name="Young C.R."/>
            <person name="Angers B."/>
            <person name="Qian P.Y."/>
        </authorList>
    </citation>
    <scope>NUCLEOTIDE SEQUENCE</scope>
    <source>
        <strain evidence="3">P08H-3</strain>
    </source>
</reference>
<evidence type="ECO:0000256" key="2">
    <source>
        <dbReference type="ARBA" id="ARBA00023134"/>
    </source>
</evidence>
<dbReference type="SMART" id="SM00174">
    <property type="entry name" value="RHO"/>
    <property type="match status" value="1"/>
</dbReference>
<dbReference type="SUPFAM" id="SSF52540">
    <property type="entry name" value="P-loop containing nucleoside triphosphate hydrolases"/>
    <property type="match status" value="1"/>
</dbReference>
<dbReference type="SMART" id="SM00173">
    <property type="entry name" value="RAS"/>
    <property type="match status" value="1"/>
</dbReference>
<dbReference type="NCBIfam" id="TIGR00231">
    <property type="entry name" value="small_GTP"/>
    <property type="match status" value="1"/>
</dbReference>
<dbReference type="PRINTS" id="PR00449">
    <property type="entry name" value="RASTRNSFRMNG"/>
</dbReference>
<evidence type="ECO:0000256" key="1">
    <source>
        <dbReference type="ARBA" id="ARBA00022741"/>
    </source>
</evidence>
<dbReference type="InterPro" id="IPR027417">
    <property type="entry name" value="P-loop_NTPase"/>
</dbReference>
<name>A0AAD9N882_9ANNE</name>
<protein>
    <submittedName>
        <fullName evidence="3">Uncharacterized protein</fullName>
    </submittedName>
</protein>
<dbReference type="Pfam" id="PF00071">
    <property type="entry name" value="Ras"/>
    <property type="match status" value="1"/>
</dbReference>
<dbReference type="GO" id="GO:0005525">
    <property type="term" value="F:GTP binding"/>
    <property type="evidence" value="ECO:0007669"/>
    <property type="project" value="UniProtKB-KW"/>
</dbReference>
<dbReference type="PROSITE" id="PS51421">
    <property type="entry name" value="RAS"/>
    <property type="match status" value="1"/>
</dbReference>
<dbReference type="PANTHER" id="PTHR24070">
    <property type="entry name" value="RAS, DI-RAS, AND RHEB FAMILY MEMBERS OF SMALL GTPASE SUPERFAMILY"/>
    <property type="match status" value="1"/>
</dbReference>
<dbReference type="GO" id="GO:0007165">
    <property type="term" value="P:signal transduction"/>
    <property type="evidence" value="ECO:0007669"/>
    <property type="project" value="InterPro"/>
</dbReference>
<dbReference type="AlphaFoldDB" id="A0AAD9N882"/>